<dbReference type="Proteomes" id="UP000177362">
    <property type="component" value="Unassembled WGS sequence"/>
</dbReference>
<dbReference type="Gene3D" id="1.10.1750.10">
    <property type="match status" value="1"/>
</dbReference>
<comment type="caution">
    <text evidence="2">The sequence shown here is derived from an EMBL/GenBank/DDBJ whole genome shotgun (WGS) entry which is preliminary data.</text>
</comment>
<dbReference type="InterPro" id="IPR010921">
    <property type="entry name" value="Trp_repressor/repl_initiator"/>
</dbReference>
<reference evidence="2 3" key="1">
    <citation type="journal article" date="2016" name="Nat. Commun.">
        <title>Thousands of microbial genomes shed light on interconnected biogeochemical processes in an aquifer system.</title>
        <authorList>
            <person name="Anantharaman K."/>
            <person name="Brown C.T."/>
            <person name="Hug L.A."/>
            <person name="Sharon I."/>
            <person name="Castelle C.J."/>
            <person name="Probst A.J."/>
            <person name="Thomas B.C."/>
            <person name="Singh A."/>
            <person name="Wilkins M.J."/>
            <person name="Karaoz U."/>
            <person name="Brodie E.L."/>
            <person name="Williams K.H."/>
            <person name="Hubbard S.S."/>
            <person name="Banfield J.F."/>
        </authorList>
    </citation>
    <scope>NUCLEOTIDE SEQUENCE [LARGE SCALE GENOMIC DNA]</scope>
</reference>
<name>A0A1G2KNN2_9BACT</name>
<evidence type="ECO:0000313" key="3">
    <source>
        <dbReference type="Proteomes" id="UP000177362"/>
    </source>
</evidence>
<dbReference type="GO" id="GO:0006275">
    <property type="term" value="P:regulation of DNA replication"/>
    <property type="evidence" value="ECO:0007669"/>
    <property type="project" value="InterPro"/>
</dbReference>
<dbReference type="GO" id="GO:0006270">
    <property type="term" value="P:DNA replication initiation"/>
    <property type="evidence" value="ECO:0007669"/>
    <property type="project" value="InterPro"/>
</dbReference>
<gene>
    <name evidence="2" type="ORF">A3C11_00910</name>
</gene>
<proteinExistence type="predicted"/>
<protein>
    <recommendedName>
        <fullName evidence="1">Chromosomal replication initiator DnaA C-terminal domain-containing protein</fullName>
    </recommendedName>
</protein>
<accession>A0A1G2KNN2</accession>
<dbReference type="GO" id="GO:0005524">
    <property type="term" value="F:ATP binding"/>
    <property type="evidence" value="ECO:0007669"/>
    <property type="project" value="InterPro"/>
</dbReference>
<feature type="domain" description="Chromosomal replication initiator DnaA C-terminal" evidence="1">
    <location>
        <begin position="22"/>
        <end position="92"/>
    </location>
</feature>
<evidence type="ECO:0000313" key="2">
    <source>
        <dbReference type="EMBL" id="OHA01020.1"/>
    </source>
</evidence>
<dbReference type="SUPFAM" id="SSF48295">
    <property type="entry name" value="TrpR-like"/>
    <property type="match status" value="1"/>
</dbReference>
<dbReference type="SMART" id="SM00760">
    <property type="entry name" value="Bac_DnaA_C"/>
    <property type="match status" value="1"/>
</dbReference>
<evidence type="ECO:0000259" key="1">
    <source>
        <dbReference type="SMART" id="SM00760"/>
    </source>
</evidence>
<sequence>MVVPDIVPPVYLLLTKPLPGMTPEDILQATAKILHVPMEVFFYSKGGGGELTTARYIAVVLVRTDLGYSVHKTTEFFGRKSHSLVISATVWIYERLPSDKELRRKIHAIRAQYPEKARAVLRAEDKGG</sequence>
<dbReference type="AlphaFoldDB" id="A0A1G2KNN2"/>
<dbReference type="InterPro" id="IPR013159">
    <property type="entry name" value="DnaA_C"/>
</dbReference>
<organism evidence="2 3">
    <name type="scientific">Candidatus Sungbacteria bacterium RIFCSPHIGHO2_02_FULL_49_12</name>
    <dbReference type="NCBI Taxonomy" id="1802271"/>
    <lineage>
        <taxon>Bacteria</taxon>
        <taxon>Candidatus Sungiibacteriota</taxon>
    </lineage>
</organism>
<dbReference type="GO" id="GO:0043565">
    <property type="term" value="F:sequence-specific DNA binding"/>
    <property type="evidence" value="ECO:0007669"/>
    <property type="project" value="InterPro"/>
</dbReference>
<dbReference type="EMBL" id="MHQJ01000030">
    <property type="protein sequence ID" value="OHA01020.1"/>
    <property type="molecule type" value="Genomic_DNA"/>
</dbReference>